<comment type="caution">
    <text evidence="7">The sequence shown here is derived from an EMBL/GenBank/DDBJ whole genome shotgun (WGS) entry which is preliminary data.</text>
</comment>
<dbReference type="GO" id="GO:0003998">
    <property type="term" value="F:acylphosphatase activity"/>
    <property type="evidence" value="ECO:0007669"/>
    <property type="project" value="UniProtKB-EC"/>
</dbReference>
<feature type="domain" description="Acylphosphatase-like" evidence="6">
    <location>
        <begin position="5"/>
        <end position="91"/>
    </location>
</feature>
<evidence type="ECO:0000256" key="3">
    <source>
        <dbReference type="ARBA" id="ARBA00047645"/>
    </source>
</evidence>
<evidence type="ECO:0000256" key="1">
    <source>
        <dbReference type="ARBA" id="ARBA00005614"/>
    </source>
</evidence>
<dbReference type="OrthoDB" id="9808093at2"/>
<evidence type="ECO:0000256" key="4">
    <source>
        <dbReference type="PROSITE-ProRule" id="PRU00520"/>
    </source>
</evidence>
<dbReference type="SUPFAM" id="SSF54975">
    <property type="entry name" value="Acylphosphatase/BLUF domain-like"/>
    <property type="match status" value="1"/>
</dbReference>
<protein>
    <recommendedName>
        <fullName evidence="2 4">acylphosphatase</fullName>
        <ecNumber evidence="2 4">3.6.1.7</ecNumber>
    </recommendedName>
</protein>
<comment type="similarity">
    <text evidence="1 5">Belongs to the acylphosphatase family.</text>
</comment>
<keyword evidence="4" id="KW-0378">Hydrolase</keyword>
<dbReference type="InterPro" id="IPR020456">
    <property type="entry name" value="Acylphosphatase"/>
</dbReference>
<feature type="active site" evidence="4">
    <location>
        <position position="38"/>
    </location>
</feature>
<evidence type="ECO:0000256" key="5">
    <source>
        <dbReference type="RuleBase" id="RU004168"/>
    </source>
</evidence>
<evidence type="ECO:0000313" key="8">
    <source>
        <dbReference type="Proteomes" id="UP000298337"/>
    </source>
</evidence>
<organism evidence="7 8">
    <name type="scientific">Hymenobacter fodinae</name>
    <dbReference type="NCBI Taxonomy" id="2510796"/>
    <lineage>
        <taxon>Bacteria</taxon>
        <taxon>Pseudomonadati</taxon>
        <taxon>Bacteroidota</taxon>
        <taxon>Cytophagia</taxon>
        <taxon>Cytophagales</taxon>
        <taxon>Hymenobacteraceae</taxon>
        <taxon>Hymenobacter</taxon>
    </lineage>
</organism>
<sequence>MSIQHRTIHVHGRVQGVFYRQSTRTEARRLGLAGTVCNNEDGTVTIEAEGPSDALDALEAWCHQGPPAARVDKVEAQPGSVQGYQEFEVKREA</sequence>
<dbReference type="EC" id="3.6.1.7" evidence="2 4"/>
<dbReference type="PRINTS" id="PR00112">
    <property type="entry name" value="ACYLPHPHTASE"/>
</dbReference>
<dbReference type="InterPro" id="IPR036046">
    <property type="entry name" value="Acylphosphatase-like_dom_sf"/>
</dbReference>
<dbReference type="PANTHER" id="PTHR47268:SF4">
    <property type="entry name" value="ACYLPHOSPHATASE"/>
    <property type="match status" value="1"/>
</dbReference>
<keyword evidence="8" id="KW-1185">Reference proteome</keyword>
<dbReference type="Proteomes" id="UP000298337">
    <property type="component" value="Unassembled WGS sequence"/>
</dbReference>
<dbReference type="AlphaFoldDB" id="A0A4Z0P763"/>
<proteinExistence type="inferred from homology"/>
<dbReference type="Pfam" id="PF00708">
    <property type="entry name" value="Acylphosphatase"/>
    <property type="match status" value="1"/>
</dbReference>
<dbReference type="InterPro" id="IPR001792">
    <property type="entry name" value="Acylphosphatase-like_dom"/>
</dbReference>
<feature type="active site" evidence="4">
    <location>
        <position position="20"/>
    </location>
</feature>
<dbReference type="Gene3D" id="3.30.70.100">
    <property type="match status" value="1"/>
</dbReference>
<accession>A0A4Z0P763</accession>
<reference evidence="7 8" key="1">
    <citation type="submission" date="2019-04" db="EMBL/GenBank/DDBJ databases">
        <authorList>
            <person name="Feng G."/>
            <person name="Zhang J."/>
            <person name="Zhu H."/>
        </authorList>
    </citation>
    <scope>NUCLEOTIDE SEQUENCE [LARGE SCALE GENOMIC DNA]</scope>
    <source>
        <strain evidence="7 8">92R-1</strain>
    </source>
</reference>
<comment type="catalytic activity">
    <reaction evidence="3 4">
        <text>an acyl phosphate + H2O = a carboxylate + phosphate + H(+)</text>
        <dbReference type="Rhea" id="RHEA:14965"/>
        <dbReference type="ChEBI" id="CHEBI:15377"/>
        <dbReference type="ChEBI" id="CHEBI:15378"/>
        <dbReference type="ChEBI" id="CHEBI:29067"/>
        <dbReference type="ChEBI" id="CHEBI:43474"/>
        <dbReference type="ChEBI" id="CHEBI:59918"/>
        <dbReference type="EC" id="3.6.1.7"/>
    </reaction>
</comment>
<name>A0A4Z0P763_9BACT</name>
<dbReference type="PANTHER" id="PTHR47268">
    <property type="entry name" value="ACYLPHOSPHATASE"/>
    <property type="match status" value="1"/>
</dbReference>
<dbReference type="EMBL" id="SRLA01000002">
    <property type="protein sequence ID" value="TGE07850.1"/>
    <property type="molecule type" value="Genomic_DNA"/>
</dbReference>
<evidence type="ECO:0000313" key="7">
    <source>
        <dbReference type="EMBL" id="TGE07850.1"/>
    </source>
</evidence>
<evidence type="ECO:0000259" key="6">
    <source>
        <dbReference type="PROSITE" id="PS51160"/>
    </source>
</evidence>
<gene>
    <name evidence="7" type="ORF">EU556_08860</name>
</gene>
<evidence type="ECO:0000256" key="2">
    <source>
        <dbReference type="ARBA" id="ARBA00012150"/>
    </source>
</evidence>
<dbReference type="PROSITE" id="PS51160">
    <property type="entry name" value="ACYLPHOSPHATASE_3"/>
    <property type="match status" value="1"/>
</dbReference>
<dbReference type="RefSeq" id="WP_135433317.1">
    <property type="nucleotide sequence ID" value="NZ_SRLA01000002.1"/>
</dbReference>